<evidence type="ECO:0000313" key="3">
    <source>
        <dbReference type="Proteomes" id="UP001202961"/>
    </source>
</evidence>
<dbReference type="RefSeq" id="WP_250929419.1">
    <property type="nucleotide sequence ID" value="NZ_JAMQBK010000038.1"/>
</dbReference>
<sequence length="55" mass="6068">MLKQSTLLIAFLALFLTVNGCGEPASSVVDTDQLSAEEAEKLRIANEEYEAYMNE</sequence>
<accession>A0ABT0U621</accession>
<feature type="chain" id="PRO_5047214608" description="Secreted protein" evidence="1">
    <location>
        <begin position="21"/>
        <end position="55"/>
    </location>
</feature>
<proteinExistence type="predicted"/>
<evidence type="ECO:0008006" key="4">
    <source>
        <dbReference type="Google" id="ProtNLM"/>
    </source>
</evidence>
<evidence type="ECO:0000313" key="2">
    <source>
        <dbReference type="EMBL" id="MCM2371786.1"/>
    </source>
</evidence>
<gene>
    <name evidence="2" type="ORF">NB063_14335</name>
</gene>
<dbReference type="Proteomes" id="UP001202961">
    <property type="component" value="Unassembled WGS sequence"/>
</dbReference>
<keyword evidence="3" id="KW-1185">Reference proteome</keyword>
<protein>
    <recommendedName>
        <fullName evidence="4">Secreted protein</fullName>
    </recommendedName>
</protein>
<reference evidence="2 3" key="1">
    <citation type="journal article" date="2022" name="Syst. Appl. Microbiol.">
        <title>Rhodopirellula aestuarii sp. nov., a novel member of the genus Rhodopirellula isolated from brackish sediments collected in the Tagus River estuary, Portugal.</title>
        <authorList>
            <person name="Vitorino I.R."/>
            <person name="Klimek D."/>
            <person name="Calusinska M."/>
            <person name="Lobo-da-Cunha A."/>
            <person name="Vasconcelos V."/>
            <person name="Lage O.M."/>
        </authorList>
    </citation>
    <scope>NUCLEOTIDE SEQUENCE [LARGE SCALE GENOMIC DNA]</scope>
    <source>
        <strain evidence="2 3">ICT_H3.1</strain>
    </source>
</reference>
<comment type="caution">
    <text evidence="2">The sequence shown here is derived from an EMBL/GenBank/DDBJ whole genome shotgun (WGS) entry which is preliminary data.</text>
</comment>
<dbReference type="EMBL" id="JAMQBK010000038">
    <property type="protein sequence ID" value="MCM2371786.1"/>
    <property type="molecule type" value="Genomic_DNA"/>
</dbReference>
<name>A0ABT0U621_9BACT</name>
<keyword evidence="1" id="KW-0732">Signal</keyword>
<evidence type="ECO:0000256" key="1">
    <source>
        <dbReference type="SAM" id="SignalP"/>
    </source>
</evidence>
<organism evidence="2 3">
    <name type="scientific">Aporhodopirellula aestuarii</name>
    <dbReference type="NCBI Taxonomy" id="2950107"/>
    <lineage>
        <taxon>Bacteria</taxon>
        <taxon>Pseudomonadati</taxon>
        <taxon>Planctomycetota</taxon>
        <taxon>Planctomycetia</taxon>
        <taxon>Pirellulales</taxon>
        <taxon>Pirellulaceae</taxon>
        <taxon>Aporhodopirellula</taxon>
    </lineage>
</organism>
<feature type="signal peptide" evidence="1">
    <location>
        <begin position="1"/>
        <end position="20"/>
    </location>
</feature>